<dbReference type="Pfam" id="PF00356">
    <property type="entry name" value="LacI"/>
    <property type="match status" value="1"/>
</dbReference>
<dbReference type="RefSeq" id="WP_107585163.1">
    <property type="nucleotide sequence ID" value="NZ_PZJJ01000016.1"/>
</dbReference>
<gene>
    <name evidence="5" type="ORF">C6Y45_10455</name>
</gene>
<dbReference type="CDD" id="cd01542">
    <property type="entry name" value="PBP1_TreR-like"/>
    <property type="match status" value="1"/>
</dbReference>
<proteinExistence type="predicted"/>
<dbReference type="CDD" id="cd01392">
    <property type="entry name" value="HTH_LacI"/>
    <property type="match status" value="1"/>
</dbReference>
<dbReference type="AlphaFoldDB" id="A0A2T4U5B8"/>
<dbReference type="PROSITE" id="PS50932">
    <property type="entry name" value="HTH_LACI_2"/>
    <property type="match status" value="1"/>
</dbReference>
<dbReference type="OrthoDB" id="3180992at2"/>
<feature type="domain" description="HTH lacI-type" evidence="4">
    <location>
        <begin position="2"/>
        <end position="56"/>
    </location>
</feature>
<evidence type="ECO:0000313" key="5">
    <source>
        <dbReference type="EMBL" id="PTL38598.1"/>
    </source>
</evidence>
<dbReference type="SUPFAM" id="SSF47413">
    <property type="entry name" value="lambda repressor-like DNA-binding domains"/>
    <property type="match status" value="1"/>
</dbReference>
<keyword evidence="2" id="KW-0238">DNA-binding</keyword>
<sequence>MVTINDIARRAGVSRTTVSRFINESGYVSEKARENISRVIEATGYVPSEQAKSLRLKRTKVIGVVIPKISTETMSRVVNGMDEVLQQEGYQILLASSSLDKEKEIEQLKLLESRRVDGIILVATNREPELLEAVKNLSVPVVAVGQHLPDISSVVYNDYEAAKSLTKEILRAGHTKIGFIGVDEADYSVGVLRKKGFLDALKENGCSVESGWMQTASFSISAGEEAAARLLDQSKTLPTAVLAVTDRLAVGVMQTLRKEGFDLPGEMAVAGMGASDMSAYVTPALTTVDYYYEEAGKVSAGILLKAITGRAKKVEKSQMDYRLLKRDSLR</sequence>
<dbReference type="PRINTS" id="PR00036">
    <property type="entry name" value="HTHLACI"/>
</dbReference>
<dbReference type="Gene3D" id="3.40.50.2300">
    <property type="match status" value="2"/>
</dbReference>
<dbReference type="SMART" id="SM00354">
    <property type="entry name" value="HTH_LACI"/>
    <property type="match status" value="1"/>
</dbReference>
<dbReference type="GO" id="GO:0000976">
    <property type="term" value="F:transcription cis-regulatory region binding"/>
    <property type="evidence" value="ECO:0007669"/>
    <property type="project" value="TreeGrafter"/>
</dbReference>
<dbReference type="Pfam" id="PF13377">
    <property type="entry name" value="Peripla_BP_3"/>
    <property type="match status" value="1"/>
</dbReference>
<reference evidence="5 6" key="1">
    <citation type="submission" date="2018-03" db="EMBL/GenBank/DDBJ databases">
        <title>Alkalicoccus saliphilus sp. nov., isolated from a mineral pool.</title>
        <authorList>
            <person name="Zhao B."/>
        </authorList>
    </citation>
    <scope>NUCLEOTIDE SEQUENCE [LARGE SCALE GENOMIC DNA]</scope>
    <source>
        <strain evidence="5 6">6AG</strain>
    </source>
</reference>
<organism evidence="5 6">
    <name type="scientific">Alkalicoccus saliphilus</name>
    <dbReference type="NCBI Taxonomy" id="200989"/>
    <lineage>
        <taxon>Bacteria</taxon>
        <taxon>Bacillati</taxon>
        <taxon>Bacillota</taxon>
        <taxon>Bacilli</taxon>
        <taxon>Bacillales</taxon>
        <taxon>Bacillaceae</taxon>
        <taxon>Alkalicoccus</taxon>
    </lineage>
</organism>
<dbReference type="PANTHER" id="PTHR30146:SF146">
    <property type="entry name" value="HTH-TYPE TRANSCRIPTIONAL REGULATOR TRER"/>
    <property type="match status" value="1"/>
</dbReference>
<evidence type="ECO:0000256" key="1">
    <source>
        <dbReference type="ARBA" id="ARBA00023015"/>
    </source>
</evidence>
<evidence type="ECO:0000256" key="2">
    <source>
        <dbReference type="ARBA" id="ARBA00023125"/>
    </source>
</evidence>
<name>A0A2T4U5B8_9BACI</name>
<evidence type="ECO:0000313" key="6">
    <source>
        <dbReference type="Proteomes" id="UP000240509"/>
    </source>
</evidence>
<keyword evidence="3" id="KW-0804">Transcription</keyword>
<dbReference type="InterPro" id="IPR000843">
    <property type="entry name" value="HTH_LacI"/>
</dbReference>
<dbReference type="EMBL" id="PZJJ01000016">
    <property type="protein sequence ID" value="PTL38598.1"/>
    <property type="molecule type" value="Genomic_DNA"/>
</dbReference>
<dbReference type="InterPro" id="IPR010982">
    <property type="entry name" value="Lambda_DNA-bd_dom_sf"/>
</dbReference>
<dbReference type="Proteomes" id="UP000240509">
    <property type="component" value="Unassembled WGS sequence"/>
</dbReference>
<comment type="caution">
    <text evidence="5">The sequence shown here is derived from an EMBL/GenBank/DDBJ whole genome shotgun (WGS) entry which is preliminary data.</text>
</comment>
<evidence type="ECO:0000259" key="4">
    <source>
        <dbReference type="PROSITE" id="PS50932"/>
    </source>
</evidence>
<dbReference type="Gene3D" id="1.10.260.40">
    <property type="entry name" value="lambda repressor-like DNA-binding domains"/>
    <property type="match status" value="1"/>
</dbReference>
<protein>
    <submittedName>
        <fullName evidence="5">LacI family transcriptional regulator</fullName>
    </submittedName>
</protein>
<accession>A0A2T4U5B8</accession>
<keyword evidence="6" id="KW-1185">Reference proteome</keyword>
<dbReference type="PANTHER" id="PTHR30146">
    <property type="entry name" value="LACI-RELATED TRANSCRIPTIONAL REPRESSOR"/>
    <property type="match status" value="1"/>
</dbReference>
<keyword evidence="1" id="KW-0805">Transcription regulation</keyword>
<dbReference type="GO" id="GO:0003700">
    <property type="term" value="F:DNA-binding transcription factor activity"/>
    <property type="evidence" value="ECO:0007669"/>
    <property type="project" value="TreeGrafter"/>
</dbReference>
<dbReference type="InterPro" id="IPR028082">
    <property type="entry name" value="Peripla_BP_I"/>
</dbReference>
<dbReference type="InterPro" id="IPR046335">
    <property type="entry name" value="LacI/GalR-like_sensor"/>
</dbReference>
<dbReference type="PROSITE" id="PS00356">
    <property type="entry name" value="HTH_LACI_1"/>
    <property type="match status" value="1"/>
</dbReference>
<dbReference type="SUPFAM" id="SSF53822">
    <property type="entry name" value="Periplasmic binding protein-like I"/>
    <property type="match status" value="1"/>
</dbReference>
<evidence type="ECO:0000256" key="3">
    <source>
        <dbReference type="ARBA" id="ARBA00023163"/>
    </source>
</evidence>